<evidence type="ECO:0000256" key="8">
    <source>
        <dbReference type="ARBA" id="ARBA00023098"/>
    </source>
</evidence>
<dbReference type="GO" id="GO:0006656">
    <property type="term" value="P:phosphatidylcholine biosynthetic process"/>
    <property type="evidence" value="ECO:0007669"/>
    <property type="project" value="TreeGrafter"/>
</dbReference>
<keyword evidence="7" id="KW-1133">Transmembrane helix</keyword>
<dbReference type="GO" id="GO:0003676">
    <property type="term" value="F:nucleic acid binding"/>
    <property type="evidence" value="ECO:0007669"/>
    <property type="project" value="InterPro"/>
</dbReference>
<dbReference type="GO" id="GO:0016020">
    <property type="term" value="C:membrane"/>
    <property type="evidence" value="ECO:0007669"/>
    <property type="project" value="UniProtKB-SubCell"/>
</dbReference>
<dbReference type="PANTHER" id="PTHR31201:SF1">
    <property type="entry name" value="GLYCEROPHOSPHOCHOLINE ACYLTRANSFERASE 1"/>
    <property type="match status" value="1"/>
</dbReference>
<protein>
    <recommendedName>
        <fullName evidence="3">Glycerophosphocholine acyltransferase 1</fullName>
    </recommendedName>
</protein>
<dbReference type="PROSITE" id="PS50174">
    <property type="entry name" value="G_PATCH"/>
    <property type="match status" value="1"/>
</dbReference>
<evidence type="ECO:0000256" key="11">
    <source>
        <dbReference type="ARBA" id="ARBA00023264"/>
    </source>
</evidence>
<keyword evidence="10" id="KW-0594">Phospholipid biosynthesis</keyword>
<dbReference type="InterPro" id="IPR021261">
    <property type="entry name" value="GPCAT"/>
</dbReference>
<accession>A0A2N9F1G9</accession>
<comment type="subcellular location">
    <subcellularLocation>
        <location evidence="1">Membrane</location>
        <topology evidence="1">Multi-pass membrane protein</topology>
    </subcellularLocation>
</comment>
<reference evidence="14" key="1">
    <citation type="submission" date="2018-02" db="EMBL/GenBank/DDBJ databases">
        <authorList>
            <person name="Cohen D.B."/>
            <person name="Kent A.D."/>
        </authorList>
    </citation>
    <scope>NUCLEOTIDE SEQUENCE</scope>
</reference>
<keyword evidence="6" id="KW-0812">Transmembrane</keyword>
<feature type="domain" description="G-patch" evidence="13">
    <location>
        <begin position="73"/>
        <end position="119"/>
    </location>
</feature>
<keyword evidence="9" id="KW-0472">Membrane</keyword>
<keyword evidence="12" id="KW-0012">Acyltransferase</keyword>
<evidence type="ECO:0000256" key="7">
    <source>
        <dbReference type="ARBA" id="ARBA00022989"/>
    </source>
</evidence>
<evidence type="ECO:0000256" key="6">
    <source>
        <dbReference type="ARBA" id="ARBA00022692"/>
    </source>
</evidence>
<evidence type="ECO:0000256" key="12">
    <source>
        <dbReference type="ARBA" id="ARBA00023315"/>
    </source>
</evidence>
<dbReference type="InterPro" id="IPR000467">
    <property type="entry name" value="G_patch_dom"/>
</dbReference>
<evidence type="ECO:0000256" key="5">
    <source>
        <dbReference type="ARBA" id="ARBA00022679"/>
    </source>
</evidence>
<proteinExistence type="inferred from homology"/>
<gene>
    <name evidence="14" type="ORF">FSB_LOCUS8820</name>
</gene>
<keyword evidence="8" id="KW-0443">Lipid metabolism</keyword>
<keyword evidence="4" id="KW-0444">Lipid biosynthesis</keyword>
<dbReference type="PANTHER" id="PTHR31201">
    <property type="entry name" value="OS01G0585100 PROTEIN"/>
    <property type="match status" value="1"/>
</dbReference>
<dbReference type="AlphaFoldDB" id="A0A2N9F1G9"/>
<evidence type="ECO:0000256" key="1">
    <source>
        <dbReference type="ARBA" id="ARBA00004141"/>
    </source>
</evidence>
<sequence>MGKAVEDPARARLVEEEATDFLRITKSNEYNEAVEQNALPHIYAVTIACDRISQEGPAKSAQVAAVELKLSKTGIMVAKEFIKAGFQPGQGLGCANQGRTAIVTLEGNKDGYGLGKWLKPKRCCRNKRFRPRRSCPNRPLRSQNKLRNMKGDSSVWGFSVLVAFAFYWERDFCYYANTIFLVDLLLYRRNEKLFMICYSFAEGPLAWALIVWRCSLVFSSVDKIITTVAFTLWLDRTESFYTCKSFMLGIVFFTIRWWDPATFAAMHPEGTSRKASWPYVEGKSLDMTFSGSFSCLNPMADSLFSHCQCLALTKAVKRS</sequence>
<evidence type="ECO:0000313" key="14">
    <source>
        <dbReference type="EMBL" id="SPC80938.1"/>
    </source>
</evidence>
<dbReference type="GO" id="GO:0016746">
    <property type="term" value="F:acyltransferase activity"/>
    <property type="evidence" value="ECO:0007669"/>
    <property type="project" value="UniProtKB-KW"/>
</dbReference>
<organism evidence="14">
    <name type="scientific">Fagus sylvatica</name>
    <name type="common">Beechnut</name>
    <dbReference type="NCBI Taxonomy" id="28930"/>
    <lineage>
        <taxon>Eukaryota</taxon>
        <taxon>Viridiplantae</taxon>
        <taxon>Streptophyta</taxon>
        <taxon>Embryophyta</taxon>
        <taxon>Tracheophyta</taxon>
        <taxon>Spermatophyta</taxon>
        <taxon>Magnoliopsida</taxon>
        <taxon>eudicotyledons</taxon>
        <taxon>Gunneridae</taxon>
        <taxon>Pentapetalae</taxon>
        <taxon>rosids</taxon>
        <taxon>fabids</taxon>
        <taxon>Fagales</taxon>
        <taxon>Fagaceae</taxon>
        <taxon>Fagus</taxon>
    </lineage>
</organism>
<keyword evidence="5" id="KW-0808">Transferase</keyword>
<evidence type="ECO:0000256" key="4">
    <source>
        <dbReference type="ARBA" id="ARBA00022516"/>
    </source>
</evidence>
<evidence type="ECO:0000256" key="10">
    <source>
        <dbReference type="ARBA" id="ARBA00023209"/>
    </source>
</evidence>
<evidence type="ECO:0000259" key="13">
    <source>
        <dbReference type="PROSITE" id="PS50174"/>
    </source>
</evidence>
<dbReference type="Pfam" id="PF10998">
    <property type="entry name" value="DUF2838"/>
    <property type="match status" value="1"/>
</dbReference>
<evidence type="ECO:0000256" key="9">
    <source>
        <dbReference type="ARBA" id="ARBA00023136"/>
    </source>
</evidence>
<keyword evidence="11" id="KW-1208">Phospholipid metabolism</keyword>
<evidence type="ECO:0000256" key="2">
    <source>
        <dbReference type="ARBA" id="ARBA00006675"/>
    </source>
</evidence>
<dbReference type="EMBL" id="OIVN01000481">
    <property type="protein sequence ID" value="SPC80938.1"/>
    <property type="molecule type" value="Genomic_DNA"/>
</dbReference>
<comment type="similarity">
    <text evidence="2">Belongs to the GPC1 family.</text>
</comment>
<evidence type="ECO:0000256" key="3">
    <source>
        <dbReference type="ARBA" id="ARBA00019082"/>
    </source>
</evidence>
<name>A0A2N9F1G9_FAGSY</name>